<name>A0A9P5BXR9_9PLEO</name>
<evidence type="ECO:0000313" key="2">
    <source>
        <dbReference type="Proteomes" id="UP000758155"/>
    </source>
</evidence>
<evidence type="ECO:0008006" key="3">
    <source>
        <dbReference type="Google" id="ProtNLM"/>
    </source>
</evidence>
<dbReference type="Pfam" id="PF06089">
    <property type="entry name" value="Asparaginase_II"/>
    <property type="match status" value="1"/>
</dbReference>
<dbReference type="AlphaFoldDB" id="A0A9P5BXR9"/>
<gene>
    <name evidence="1" type="ORF">E8E12_005374</name>
</gene>
<comment type="caution">
    <text evidence="1">The sequence shown here is derived from an EMBL/GenBank/DDBJ whole genome shotgun (WGS) entry which is preliminary data.</text>
</comment>
<dbReference type="PANTHER" id="PTHR42110">
    <property type="entry name" value="L-ASPARAGINASE, PUTATIVE (AFU_ORTHOLOGUE AFUA_3G11890)-RELATED"/>
    <property type="match status" value="1"/>
</dbReference>
<dbReference type="OrthoDB" id="2588474at2759"/>
<sequence length="346" mass="36809">MLDCIRTTRGSVTESTHPVHIAVVSASGELLYSAGNPHRQTLLRSAAKPAQSVATLEACGSKISFSDADVALMSASHSSEARHISRARSMLASCGAHEEHMRCGGHPALNPGVNRAWIRADFTPGAVENNCSGKHAGMLAGAKSLGAGFADYHTPEHPMQKAVKRVVEQTSGVEPHEIQWAVDGCNLPAPAMPLTGMGAMYARFASSVDNATTERERTMKRVFEAMCAHPGLVGGEKRFCTKLMRAYGGLLIGKVGADGCYGVGIRASEDTRRLGVSEGGVGIAVKIESGSMDLVYAAVTEILAQLQIGNEDVRSALQEWRTPEIFNTMGIVTGATMHCFEIRKET</sequence>
<organism evidence="1 2">
    <name type="scientific">Didymella heteroderae</name>
    <dbReference type="NCBI Taxonomy" id="1769908"/>
    <lineage>
        <taxon>Eukaryota</taxon>
        <taxon>Fungi</taxon>
        <taxon>Dikarya</taxon>
        <taxon>Ascomycota</taxon>
        <taxon>Pezizomycotina</taxon>
        <taxon>Dothideomycetes</taxon>
        <taxon>Pleosporomycetidae</taxon>
        <taxon>Pleosporales</taxon>
        <taxon>Pleosporineae</taxon>
        <taxon>Didymellaceae</taxon>
        <taxon>Didymella</taxon>
    </lineage>
</organism>
<keyword evidence="2" id="KW-1185">Reference proteome</keyword>
<evidence type="ECO:0000313" key="1">
    <source>
        <dbReference type="EMBL" id="KAF3033647.1"/>
    </source>
</evidence>
<dbReference type="Proteomes" id="UP000758155">
    <property type="component" value="Unassembled WGS sequence"/>
</dbReference>
<dbReference type="PANTHER" id="PTHR42110:SF1">
    <property type="entry name" value="L-ASPARAGINASE, PUTATIVE (AFU_ORTHOLOGUE AFUA_3G11890)-RELATED"/>
    <property type="match status" value="1"/>
</dbReference>
<protein>
    <recommendedName>
        <fullName evidence="3">L-asparaginase II</fullName>
    </recommendedName>
</protein>
<reference evidence="1" key="1">
    <citation type="submission" date="2019-04" db="EMBL/GenBank/DDBJ databases">
        <title>Sequencing of skin fungus with MAO and IRED activity.</title>
        <authorList>
            <person name="Marsaioli A.J."/>
            <person name="Bonatto J.M.C."/>
            <person name="Reis Junior O."/>
        </authorList>
    </citation>
    <scope>NUCLEOTIDE SEQUENCE</scope>
    <source>
        <strain evidence="1">28M1</strain>
    </source>
</reference>
<dbReference type="EMBL" id="SWKV01000078">
    <property type="protein sequence ID" value="KAF3033647.1"/>
    <property type="molecule type" value="Genomic_DNA"/>
</dbReference>
<accession>A0A9P5BXR9</accession>
<proteinExistence type="predicted"/>
<dbReference type="InterPro" id="IPR010349">
    <property type="entry name" value="Asparaginase_II"/>
</dbReference>